<dbReference type="PANTHER" id="PTHR43442:SF3">
    <property type="entry name" value="GLUCONOKINASE-RELATED"/>
    <property type="match status" value="1"/>
</dbReference>
<evidence type="ECO:0000256" key="6">
    <source>
        <dbReference type="ARBA" id="ARBA00022777"/>
    </source>
</evidence>
<comment type="catalytic activity">
    <reaction evidence="8">
        <text>D-gluconate + ATP = 6-phospho-D-gluconate + ADP + H(+)</text>
        <dbReference type="Rhea" id="RHEA:19433"/>
        <dbReference type="ChEBI" id="CHEBI:15378"/>
        <dbReference type="ChEBI" id="CHEBI:18391"/>
        <dbReference type="ChEBI" id="CHEBI:30616"/>
        <dbReference type="ChEBI" id="CHEBI:58759"/>
        <dbReference type="ChEBI" id="CHEBI:456216"/>
        <dbReference type="EC" id="2.7.1.12"/>
    </reaction>
</comment>
<evidence type="ECO:0000256" key="2">
    <source>
        <dbReference type="ARBA" id="ARBA00008420"/>
    </source>
</evidence>
<dbReference type="GO" id="GO:0005524">
    <property type="term" value="F:ATP binding"/>
    <property type="evidence" value="ECO:0007669"/>
    <property type="project" value="UniProtKB-KW"/>
</dbReference>
<evidence type="ECO:0000256" key="5">
    <source>
        <dbReference type="ARBA" id="ARBA00022741"/>
    </source>
</evidence>
<evidence type="ECO:0000256" key="1">
    <source>
        <dbReference type="ARBA" id="ARBA00004761"/>
    </source>
</evidence>
<dbReference type="Pfam" id="PF13671">
    <property type="entry name" value="AAA_33"/>
    <property type="match status" value="1"/>
</dbReference>
<keyword evidence="4 9" id="KW-0808">Transferase</keyword>
<comment type="pathway">
    <text evidence="1">Carbohydrate acid metabolism.</text>
</comment>
<keyword evidence="7" id="KW-0067">ATP-binding</keyword>
<dbReference type="GO" id="GO:0005975">
    <property type="term" value="P:carbohydrate metabolic process"/>
    <property type="evidence" value="ECO:0007669"/>
    <property type="project" value="InterPro"/>
</dbReference>
<dbReference type="AlphaFoldDB" id="A0A5B8RF24"/>
<evidence type="ECO:0000256" key="8">
    <source>
        <dbReference type="ARBA" id="ARBA00048090"/>
    </source>
</evidence>
<dbReference type="PANTHER" id="PTHR43442">
    <property type="entry name" value="GLUCONOKINASE-RELATED"/>
    <property type="match status" value="1"/>
</dbReference>
<protein>
    <recommendedName>
        <fullName evidence="3">gluconokinase</fullName>
        <ecNumber evidence="3">2.7.1.12</ecNumber>
    </recommendedName>
</protein>
<keyword evidence="6 9" id="KW-0418">Kinase</keyword>
<evidence type="ECO:0000256" key="7">
    <source>
        <dbReference type="ARBA" id="ARBA00022840"/>
    </source>
</evidence>
<organism evidence="9">
    <name type="scientific">uncultured organism</name>
    <dbReference type="NCBI Taxonomy" id="155900"/>
    <lineage>
        <taxon>unclassified sequences</taxon>
        <taxon>environmental samples</taxon>
    </lineage>
</organism>
<sequence length="176" mass="19484">MERGIVENRGTATVAVVFGVSGCGKTEIGQRVARACGWTFIDADDLHTPENIRKMQAGEPLCDSDRWPWLAILRERIEAELAAGRSAVLACSALKQIYRDRLTVDPKRVRFFYLKTPSAVLERRLQGRRGHFFDPGLLYSQLQTLEEPAASAIVIDASVDREAVTAAIRARLTEAG</sequence>
<reference evidence="9" key="1">
    <citation type="submission" date="2019-06" db="EMBL/GenBank/DDBJ databases">
        <authorList>
            <person name="Murdoch R.W."/>
            <person name="Fathepure B."/>
        </authorList>
    </citation>
    <scope>NUCLEOTIDE SEQUENCE</scope>
</reference>
<dbReference type="EMBL" id="MN079099">
    <property type="protein sequence ID" value="QEA05307.1"/>
    <property type="molecule type" value="Genomic_DNA"/>
</dbReference>
<keyword evidence="5" id="KW-0547">Nucleotide-binding</keyword>
<dbReference type="CDD" id="cd02021">
    <property type="entry name" value="GntK"/>
    <property type="match status" value="1"/>
</dbReference>
<evidence type="ECO:0000256" key="3">
    <source>
        <dbReference type="ARBA" id="ARBA00012054"/>
    </source>
</evidence>
<evidence type="ECO:0000256" key="4">
    <source>
        <dbReference type="ARBA" id="ARBA00022679"/>
    </source>
</evidence>
<dbReference type="SUPFAM" id="SSF52540">
    <property type="entry name" value="P-loop containing nucleoside triphosphate hydrolases"/>
    <property type="match status" value="1"/>
</dbReference>
<dbReference type="Gene3D" id="3.40.50.300">
    <property type="entry name" value="P-loop containing nucleotide triphosphate hydrolases"/>
    <property type="match status" value="1"/>
</dbReference>
<dbReference type="InterPro" id="IPR006001">
    <property type="entry name" value="Therm_gnt_kin"/>
</dbReference>
<accession>A0A5B8RF24</accession>
<dbReference type="GO" id="GO:0046316">
    <property type="term" value="F:gluconokinase activity"/>
    <property type="evidence" value="ECO:0007669"/>
    <property type="project" value="UniProtKB-EC"/>
</dbReference>
<gene>
    <name evidence="9" type="ORF">KBTEX_01627</name>
</gene>
<proteinExistence type="inferred from homology"/>
<dbReference type="EC" id="2.7.1.12" evidence="3"/>
<dbReference type="PROSITE" id="PS51257">
    <property type="entry name" value="PROKAR_LIPOPROTEIN"/>
    <property type="match status" value="1"/>
</dbReference>
<dbReference type="InterPro" id="IPR027417">
    <property type="entry name" value="P-loop_NTPase"/>
</dbReference>
<evidence type="ECO:0000313" key="9">
    <source>
        <dbReference type="EMBL" id="QEA05307.1"/>
    </source>
</evidence>
<comment type="similarity">
    <text evidence="2">Belongs to the gluconokinase GntK/GntV family.</text>
</comment>
<dbReference type="FunFam" id="3.40.50.300:FF:000522">
    <property type="entry name" value="Gluconokinase"/>
    <property type="match status" value="1"/>
</dbReference>
<dbReference type="NCBIfam" id="TIGR01313">
    <property type="entry name" value="therm_gnt_kin"/>
    <property type="match status" value="1"/>
</dbReference>
<name>A0A5B8RF24_9ZZZZ</name>